<accession>A0AAU7CWC5</accession>
<dbReference type="EMBL" id="CP121195">
    <property type="protein sequence ID" value="XBH12882.1"/>
    <property type="molecule type" value="Genomic_DNA"/>
</dbReference>
<protein>
    <submittedName>
        <fullName evidence="3">Cytochrome c3 family protein</fullName>
    </submittedName>
</protein>
<reference evidence="3" key="1">
    <citation type="submission" date="2023-03" db="EMBL/GenBank/DDBJ databases">
        <title>Edaphobacter sp.</title>
        <authorList>
            <person name="Huber K.J."/>
            <person name="Papendorf J."/>
            <person name="Pilke C."/>
            <person name="Bunk B."/>
            <person name="Sproeer C."/>
            <person name="Pester M."/>
        </authorList>
    </citation>
    <scope>NUCLEOTIDE SEQUENCE</scope>
    <source>
        <strain evidence="3">DSM 109919</strain>
        <strain evidence="4">DSM 109920</strain>
    </source>
</reference>
<name>A0AAU7CWC5_9BACT</name>
<evidence type="ECO:0000259" key="2">
    <source>
        <dbReference type="Pfam" id="PF13435"/>
    </source>
</evidence>
<dbReference type="Pfam" id="PF13435">
    <property type="entry name" value="Cytochrome_C554"/>
    <property type="match status" value="1"/>
</dbReference>
<dbReference type="SUPFAM" id="SSF48695">
    <property type="entry name" value="Multiheme cytochromes"/>
    <property type="match status" value="1"/>
</dbReference>
<dbReference type="Gene3D" id="1.10.1130.10">
    <property type="entry name" value="Flavocytochrome C3, Chain A"/>
    <property type="match status" value="2"/>
</dbReference>
<evidence type="ECO:0000313" key="3">
    <source>
        <dbReference type="EMBL" id="XBH09595.1"/>
    </source>
</evidence>
<proteinExistence type="predicted"/>
<dbReference type="EMBL" id="CP121194">
    <property type="protein sequence ID" value="XBH09595.1"/>
    <property type="molecule type" value="Genomic_DNA"/>
</dbReference>
<feature type="domain" description="Cytochrome c-552/4" evidence="2">
    <location>
        <begin position="110"/>
        <end position="148"/>
    </location>
</feature>
<dbReference type="InterPro" id="IPR036280">
    <property type="entry name" value="Multihaem_cyt_sf"/>
</dbReference>
<dbReference type="RefSeq" id="WP_348267104.1">
    <property type="nucleotide sequence ID" value="NZ_CP121194.1"/>
</dbReference>
<dbReference type="KEGG" id="epl:P4G45_14035"/>
<dbReference type="AlphaFoldDB" id="A0AAU7CWC5"/>
<evidence type="ECO:0000256" key="1">
    <source>
        <dbReference type="ARBA" id="ARBA00022729"/>
    </source>
</evidence>
<dbReference type="InterPro" id="IPR051829">
    <property type="entry name" value="Multiheme_Cytochr_ET"/>
</dbReference>
<evidence type="ECO:0000313" key="4">
    <source>
        <dbReference type="EMBL" id="XBH12882.1"/>
    </source>
</evidence>
<accession>A0AAU7D6D9</accession>
<dbReference type="InterPro" id="IPR023155">
    <property type="entry name" value="Cyt_c-552/4"/>
</dbReference>
<gene>
    <name evidence="3" type="ORF">P4G45_14035</name>
    <name evidence="4" type="ORF">P8936_14450</name>
</gene>
<dbReference type="PANTHER" id="PTHR35038:SF8">
    <property type="entry name" value="C-TYPE POLYHEME CYTOCHROME OMCC"/>
    <property type="match status" value="1"/>
</dbReference>
<dbReference type="PANTHER" id="PTHR35038">
    <property type="entry name" value="DISSIMILATORY SULFITE REDUCTASE SIRA"/>
    <property type="match status" value="1"/>
</dbReference>
<organism evidence="3">
    <name type="scientific">Edaphobacter paludis</name>
    <dbReference type="NCBI Taxonomy" id="3035702"/>
    <lineage>
        <taxon>Bacteria</taxon>
        <taxon>Pseudomonadati</taxon>
        <taxon>Acidobacteriota</taxon>
        <taxon>Terriglobia</taxon>
        <taxon>Terriglobales</taxon>
        <taxon>Acidobacteriaceae</taxon>
        <taxon>Edaphobacter</taxon>
    </lineage>
</organism>
<sequence>MFQATRQPSNSPLLTHHERLSFSEPGYHYVLSRQPNETNFLVTDATQTISAPVGWAFGSGEVAQTYVVKHDNQYLESRLTYYTSLMALGITTGHSATTPGNIEEALGDPIDADVLPRCFGCHTTGSTTSGKFDPDHATLGLTCEACHGPGEKHVTAMDNGLSEPAEGTIFSAKNLSPMDSVDFCGACHRTSADVAMLPSINRGITNLRFQPYRLQRSLCWGEKGDPRITCVACHNPHQPLVRNLAAYDDKCLKCHANTGESPSSTQVAGCTVGKSGCASCHMPKYEIPAVHAMFTDHYIRIVRPGSGFQP</sequence>
<keyword evidence="1" id="KW-0732">Signal</keyword>